<dbReference type="PANTHER" id="PTHR43123">
    <property type="entry name" value="POLYSACCHARIDE DEACETYLASE-RELATED"/>
    <property type="match status" value="1"/>
</dbReference>
<dbReference type="InterPro" id="IPR017625">
    <property type="entry name" value="PuuE"/>
</dbReference>
<dbReference type="GO" id="GO:0005975">
    <property type="term" value="P:carbohydrate metabolic process"/>
    <property type="evidence" value="ECO:0007669"/>
    <property type="project" value="InterPro"/>
</dbReference>
<feature type="region of interest" description="Disordered" evidence="1">
    <location>
        <begin position="352"/>
        <end position="371"/>
    </location>
</feature>
<feature type="compositionally biased region" description="Basic residues" evidence="1">
    <location>
        <begin position="354"/>
        <end position="365"/>
    </location>
</feature>
<name>A0A6U9W449_9STRA</name>
<dbReference type="CDD" id="cd10977">
    <property type="entry name" value="CE4_PuuE_SpCDA1"/>
    <property type="match status" value="1"/>
</dbReference>
<dbReference type="PANTHER" id="PTHR43123:SF1">
    <property type="entry name" value="POLYSACCHARIDE DEACETYLASE-RELATED"/>
    <property type="match status" value="1"/>
</dbReference>
<feature type="region of interest" description="Disordered" evidence="1">
    <location>
        <begin position="1"/>
        <end position="48"/>
    </location>
</feature>
<dbReference type="PROSITE" id="PS51677">
    <property type="entry name" value="NODB"/>
    <property type="match status" value="1"/>
</dbReference>
<dbReference type="EMBL" id="HBIX01003483">
    <property type="protein sequence ID" value="CAE0709959.1"/>
    <property type="molecule type" value="Transcribed_RNA"/>
</dbReference>
<organism evidence="3">
    <name type="scientific">Pseudo-nitzschia australis</name>
    <dbReference type="NCBI Taxonomy" id="44445"/>
    <lineage>
        <taxon>Eukaryota</taxon>
        <taxon>Sar</taxon>
        <taxon>Stramenopiles</taxon>
        <taxon>Ochrophyta</taxon>
        <taxon>Bacillariophyta</taxon>
        <taxon>Bacillariophyceae</taxon>
        <taxon>Bacillariophycidae</taxon>
        <taxon>Bacillariales</taxon>
        <taxon>Bacillariaceae</taxon>
        <taxon>Pseudo-nitzschia</taxon>
    </lineage>
</organism>
<dbReference type="Pfam" id="PF01522">
    <property type="entry name" value="Polysacc_deac_1"/>
    <property type="match status" value="1"/>
</dbReference>
<evidence type="ECO:0000313" key="4">
    <source>
        <dbReference type="EMBL" id="CAE0709959.1"/>
    </source>
</evidence>
<reference evidence="3" key="1">
    <citation type="submission" date="2021-01" db="EMBL/GenBank/DDBJ databases">
        <authorList>
            <person name="Corre E."/>
            <person name="Pelletier E."/>
            <person name="Niang G."/>
            <person name="Scheremetjew M."/>
            <person name="Finn R."/>
            <person name="Kale V."/>
            <person name="Holt S."/>
            <person name="Cochrane G."/>
            <person name="Meng A."/>
            <person name="Brown T."/>
            <person name="Cohen L."/>
        </authorList>
    </citation>
    <scope>NUCLEOTIDE SEQUENCE</scope>
    <source>
        <strain evidence="3">10249 10 AB</strain>
    </source>
</reference>
<dbReference type="AlphaFoldDB" id="A0A6U9W449"/>
<gene>
    <name evidence="3" type="ORF">PAUS00366_LOCUS2677</name>
    <name evidence="4" type="ORF">PAUS00366_LOCUS2679</name>
</gene>
<evidence type="ECO:0000259" key="2">
    <source>
        <dbReference type="PROSITE" id="PS51677"/>
    </source>
</evidence>
<feature type="compositionally biased region" description="Polar residues" evidence="1">
    <location>
        <begin position="1"/>
        <end position="14"/>
    </location>
</feature>
<accession>A0A6U9W449</accession>
<dbReference type="InterPro" id="IPR011330">
    <property type="entry name" value="Glyco_hydro/deAcase_b/a-brl"/>
</dbReference>
<feature type="compositionally biased region" description="Basic and acidic residues" evidence="1">
    <location>
        <begin position="402"/>
        <end position="415"/>
    </location>
</feature>
<protein>
    <recommendedName>
        <fullName evidence="2">NodB homology domain-containing protein</fullName>
    </recommendedName>
</protein>
<dbReference type="Gene3D" id="3.20.20.370">
    <property type="entry name" value="Glycoside hydrolase/deacetylase"/>
    <property type="match status" value="1"/>
</dbReference>
<dbReference type="SUPFAM" id="SSF88713">
    <property type="entry name" value="Glycoside hydrolase/deacetylase"/>
    <property type="match status" value="1"/>
</dbReference>
<sequence>MMMSDSNLDESVTISAGEDWPLSSHENDSESKYGSNQRDVGGYGANPVQPHWPKSAKVALNFVINYEEGGEMCLLHGDDASECLLSDNGPNTQPYVNERNLNIESMYDYGARCGFWRLHRLFTGRKVPVTVFAVGMALERNMEVVGAIKQQEDWEVASHGYRWWDYKNVEEDVEREHIERTIEIHKNLFGKRPTGLYHGKPSTNTRRLAVEEGGFLYDSDAYNDDLPYWSFENSEEGKPHLVIPYTLVENDMLFTAPNGWSQPDDFLNHLKRTLDYLVMEGRSGQPKMMSVGLHCRLSRPARVAVLAEFVDYAKSYGKEVWITTRESIANHWYENHLPRGCGNPILTAGEIKSKSRKASKSKRGSKTLSSAGSEKRFAFLGNLKAARDSEEYRQSLQMNKADAMEEKKSGADDVI</sequence>
<dbReference type="EMBL" id="HBIX01003481">
    <property type="protein sequence ID" value="CAE0709957.1"/>
    <property type="molecule type" value="Transcribed_RNA"/>
</dbReference>
<proteinExistence type="predicted"/>
<evidence type="ECO:0000313" key="3">
    <source>
        <dbReference type="EMBL" id="CAE0709957.1"/>
    </source>
</evidence>
<feature type="region of interest" description="Disordered" evidence="1">
    <location>
        <begin position="388"/>
        <end position="415"/>
    </location>
</feature>
<feature type="domain" description="NodB homology" evidence="2">
    <location>
        <begin position="101"/>
        <end position="321"/>
    </location>
</feature>
<dbReference type="GO" id="GO:0016810">
    <property type="term" value="F:hydrolase activity, acting on carbon-nitrogen (but not peptide) bonds"/>
    <property type="evidence" value="ECO:0007669"/>
    <property type="project" value="InterPro"/>
</dbReference>
<evidence type="ECO:0000256" key="1">
    <source>
        <dbReference type="SAM" id="MobiDB-lite"/>
    </source>
</evidence>
<dbReference type="InterPro" id="IPR002509">
    <property type="entry name" value="NODB_dom"/>
</dbReference>